<reference evidence="4 5" key="1">
    <citation type="submission" date="2018-06" db="EMBL/GenBank/DDBJ databases">
        <authorList>
            <consortium name="Pathogen Informatics"/>
            <person name="Doyle S."/>
        </authorList>
    </citation>
    <scope>NUCLEOTIDE SEQUENCE [LARGE SCALE GENOMIC DNA]</scope>
    <source>
        <strain evidence="4 5">NCTC10738</strain>
    </source>
</reference>
<reference evidence="3" key="2">
    <citation type="submission" date="2021-05" db="EMBL/GenBank/DDBJ databases">
        <title>Molecular characterization for Shewanella algae harboring chromosomal blaOXA-55-like strains isolated from clinical and environment sample.</title>
        <authorList>
            <person name="Ohama Y."/>
            <person name="Aoki K."/>
            <person name="Harada S."/>
            <person name="Moriya K."/>
            <person name="Ishii Y."/>
            <person name="Tateda K."/>
        </authorList>
    </citation>
    <scope>NUCLEOTIDE SEQUENCE</scope>
    <source>
        <strain evidence="3">TUM17379</strain>
    </source>
</reference>
<dbReference type="PIRSF" id="PIRSF025550">
    <property type="entry name" value="UCP025550_lpd_carrier"/>
    <property type="match status" value="1"/>
</dbReference>
<dbReference type="Proteomes" id="UP000825078">
    <property type="component" value="Chromosome"/>
</dbReference>
<evidence type="ECO:0000313" key="3">
    <source>
        <dbReference type="EMBL" id="BCV45989.1"/>
    </source>
</evidence>
<dbReference type="Pfam" id="PF02036">
    <property type="entry name" value="SCP2"/>
    <property type="match status" value="1"/>
</dbReference>
<dbReference type="SUPFAM" id="SSF55718">
    <property type="entry name" value="SCP-like"/>
    <property type="match status" value="1"/>
</dbReference>
<dbReference type="InterPro" id="IPR003033">
    <property type="entry name" value="SCP2_sterol-bd_dom"/>
</dbReference>
<dbReference type="Proteomes" id="UP000254069">
    <property type="component" value="Unassembled WGS sequence"/>
</dbReference>
<name>A0A380BFD1_9GAMM</name>
<gene>
    <name evidence="1" type="primary">ubiT</name>
    <name evidence="4" type="ORF">NCTC10738_02971</name>
    <name evidence="3" type="ORF">TUM17379_30070</name>
</gene>
<keyword evidence="5" id="KW-1185">Reference proteome</keyword>
<dbReference type="HAMAP" id="MF_02231">
    <property type="entry name" value="UbiT"/>
    <property type="match status" value="1"/>
</dbReference>
<accession>A0A380BFD1</accession>
<organism evidence="4 5">
    <name type="scientific">Shewanella algae</name>
    <dbReference type="NCBI Taxonomy" id="38313"/>
    <lineage>
        <taxon>Bacteria</taxon>
        <taxon>Pseudomonadati</taxon>
        <taxon>Pseudomonadota</taxon>
        <taxon>Gammaproteobacteria</taxon>
        <taxon>Alteromonadales</taxon>
        <taxon>Shewanellaceae</taxon>
        <taxon>Shewanella</taxon>
    </lineage>
</organism>
<evidence type="ECO:0000259" key="2">
    <source>
        <dbReference type="Pfam" id="PF02036"/>
    </source>
</evidence>
<dbReference type="GO" id="GO:0006744">
    <property type="term" value="P:ubiquinone biosynthetic process"/>
    <property type="evidence" value="ECO:0007669"/>
    <property type="project" value="UniProtKB-UniRule"/>
</dbReference>
<proteinExistence type="inferred from homology"/>
<evidence type="ECO:0000313" key="5">
    <source>
        <dbReference type="Proteomes" id="UP000254069"/>
    </source>
</evidence>
<sequence>MRTALAAKAARDILTLAPKLVGKPLTLVPFAIKANVLQQLLAVLLSEQVKDGELDFLEGQWVGVRVEDMELAFEVSFEQGFKVRPFTAPEVTFSANSAELLLVAAAKEDPDTLFFQRRLSIEGDTELGLEVKNLLLGIDVQSMPKGLKLMLDKLANMLTTLLQSSQTAPQWA</sequence>
<comment type="similarity">
    <text evidence="1">Belongs to the UbiT family.</text>
</comment>
<dbReference type="UniPathway" id="UPA00232"/>
<evidence type="ECO:0000313" key="4">
    <source>
        <dbReference type="EMBL" id="SUJ00044.1"/>
    </source>
</evidence>
<protein>
    <recommendedName>
        <fullName evidence="1">Ubiquinone biosynthesis accessory factor UbiT</fullName>
    </recommendedName>
</protein>
<dbReference type="EMBL" id="AP024613">
    <property type="protein sequence ID" value="BCV45989.1"/>
    <property type="molecule type" value="Genomic_DNA"/>
</dbReference>
<comment type="pathway">
    <text evidence="1">Cofactor biosynthesis; ubiquinone biosynthesis.</text>
</comment>
<dbReference type="InterPro" id="IPR016830">
    <property type="entry name" value="UbiT"/>
</dbReference>
<accession>A0A3G4USC2</accession>
<keyword evidence="1" id="KW-0831">Ubiquinone biosynthesis</keyword>
<evidence type="ECO:0000256" key="1">
    <source>
        <dbReference type="HAMAP-Rule" id="MF_02231"/>
    </source>
</evidence>
<feature type="domain" description="SCP2" evidence="2">
    <location>
        <begin position="38"/>
        <end position="135"/>
    </location>
</feature>
<dbReference type="GeneID" id="93810141"/>
<dbReference type="RefSeq" id="WP_025011922.1">
    <property type="nucleotide sequence ID" value="NZ_AP024613.1"/>
</dbReference>
<dbReference type="AlphaFoldDB" id="A0A380BFD1"/>
<dbReference type="InterPro" id="IPR036527">
    <property type="entry name" value="SCP2_sterol-bd_dom_sf"/>
</dbReference>
<dbReference type="EMBL" id="UGYO01000002">
    <property type="protein sequence ID" value="SUJ00044.1"/>
    <property type="molecule type" value="Genomic_DNA"/>
</dbReference>
<comment type="function">
    <text evidence="1">Required for O(2)-independent ubiquinone (coenzyme Q) biosynthesis. Likely functions as an accessory factor.</text>
</comment>